<organism evidence="1 2">
    <name type="scientific">Kickxella alabastrina</name>
    <dbReference type="NCBI Taxonomy" id="61397"/>
    <lineage>
        <taxon>Eukaryota</taxon>
        <taxon>Fungi</taxon>
        <taxon>Fungi incertae sedis</taxon>
        <taxon>Zoopagomycota</taxon>
        <taxon>Kickxellomycotina</taxon>
        <taxon>Kickxellomycetes</taxon>
        <taxon>Kickxellales</taxon>
        <taxon>Kickxellaceae</taxon>
        <taxon>Kickxella</taxon>
    </lineage>
</organism>
<name>A0ACC1IBP9_9FUNG</name>
<evidence type="ECO:0000313" key="1">
    <source>
        <dbReference type="EMBL" id="KAJ1891877.1"/>
    </source>
</evidence>
<proteinExistence type="predicted"/>
<gene>
    <name evidence="1" type="ORF">LPJ66_006671</name>
</gene>
<evidence type="ECO:0000313" key="2">
    <source>
        <dbReference type="Proteomes" id="UP001150581"/>
    </source>
</evidence>
<sequence length="266" mass="29417">MSTVIQDIDGADTNTGKRMSKELHSLPMPSTTPASRNGRSMANNKFVLFLQYLNPLFYARLAQSFIYSALESYRGDRSSNFNSRITAGEMVPAQGLVPADASAIDCSMPVMTEFDINDQFTTISPEFEFLPQLNIDSTRPGFIMEEQHVGMVGGNAELGIHIADDEEHEEAVQPKMQPSLMEPTVVEQVSESIEAPHVNKVVEKEQGQRLEQEVDAENVEASVVDIVVEQEKDKEDDVAELALNANPESKISKKSKRAKNKAKGKN</sequence>
<keyword evidence="2" id="KW-1185">Reference proteome</keyword>
<dbReference type="EMBL" id="JANBPG010001084">
    <property type="protein sequence ID" value="KAJ1891877.1"/>
    <property type="molecule type" value="Genomic_DNA"/>
</dbReference>
<reference evidence="1" key="1">
    <citation type="submission" date="2022-07" db="EMBL/GenBank/DDBJ databases">
        <title>Phylogenomic reconstructions and comparative analyses of Kickxellomycotina fungi.</title>
        <authorList>
            <person name="Reynolds N.K."/>
            <person name="Stajich J.E."/>
            <person name="Barry K."/>
            <person name="Grigoriev I.V."/>
            <person name="Crous P."/>
            <person name="Smith M.E."/>
        </authorList>
    </citation>
    <scope>NUCLEOTIDE SEQUENCE</scope>
    <source>
        <strain evidence="1">Benny 63K</strain>
    </source>
</reference>
<protein>
    <submittedName>
        <fullName evidence="1">Uncharacterized protein</fullName>
    </submittedName>
</protein>
<comment type="caution">
    <text evidence="1">The sequence shown here is derived from an EMBL/GenBank/DDBJ whole genome shotgun (WGS) entry which is preliminary data.</text>
</comment>
<accession>A0ACC1IBP9</accession>
<dbReference type="Proteomes" id="UP001150581">
    <property type="component" value="Unassembled WGS sequence"/>
</dbReference>